<dbReference type="InterPro" id="IPR036638">
    <property type="entry name" value="HLH_DNA-bd_sf"/>
</dbReference>
<dbReference type="EMBL" id="JAJJMB010017069">
    <property type="protein sequence ID" value="KAI3842225.1"/>
    <property type="molecule type" value="Genomic_DNA"/>
</dbReference>
<dbReference type="Pfam" id="PF00010">
    <property type="entry name" value="HLH"/>
    <property type="match status" value="1"/>
</dbReference>
<evidence type="ECO:0000256" key="3">
    <source>
        <dbReference type="ARBA" id="ARBA00023163"/>
    </source>
</evidence>
<feature type="compositionally biased region" description="Basic and acidic residues" evidence="5">
    <location>
        <begin position="232"/>
        <end position="256"/>
    </location>
</feature>
<name>A0AAD4RYB2_9MAGN</name>
<dbReference type="PROSITE" id="PS50888">
    <property type="entry name" value="BHLH"/>
    <property type="match status" value="1"/>
</dbReference>
<proteinExistence type="predicted"/>
<dbReference type="Gene3D" id="4.10.280.10">
    <property type="entry name" value="Helix-loop-helix DNA-binding domain"/>
    <property type="match status" value="1"/>
</dbReference>
<feature type="compositionally biased region" description="Low complexity" evidence="5">
    <location>
        <begin position="71"/>
        <end position="95"/>
    </location>
</feature>
<keyword evidence="4" id="KW-0539">Nucleus</keyword>
<evidence type="ECO:0000313" key="8">
    <source>
        <dbReference type="Proteomes" id="UP001202328"/>
    </source>
</evidence>
<dbReference type="Pfam" id="PF22754">
    <property type="entry name" value="bHLH-TF_ACT-like_plant"/>
    <property type="match status" value="1"/>
</dbReference>
<reference evidence="7" key="1">
    <citation type="submission" date="2022-04" db="EMBL/GenBank/DDBJ databases">
        <title>A functionally conserved STORR gene fusion in Papaver species that diverged 16.8 million years ago.</title>
        <authorList>
            <person name="Catania T."/>
        </authorList>
    </citation>
    <scope>NUCLEOTIDE SEQUENCE</scope>
    <source>
        <strain evidence="7">S-188037</strain>
    </source>
</reference>
<feature type="region of interest" description="Disordered" evidence="5">
    <location>
        <begin position="208"/>
        <end position="279"/>
    </location>
</feature>
<protein>
    <recommendedName>
        <fullName evidence="6">BHLH domain-containing protein</fullName>
    </recommendedName>
</protein>
<gene>
    <name evidence="7" type="ORF">MKW98_026015</name>
</gene>
<comment type="caution">
    <text evidence="7">The sequence shown here is derived from an EMBL/GenBank/DDBJ whole genome shotgun (WGS) entry which is preliminary data.</text>
</comment>
<feature type="compositionally biased region" description="Polar residues" evidence="5">
    <location>
        <begin position="26"/>
        <end position="42"/>
    </location>
</feature>
<dbReference type="InterPro" id="IPR011598">
    <property type="entry name" value="bHLH_dom"/>
</dbReference>
<feature type="region of interest" description="Disordered" evidence="5">
    <location>
        <begin position="71"/>
        <end position="107"/>
    </location>
</feature>
<evidence type="ECO:0000256" key="5">
    <source>
        <dbReference type="SAM" id="MobiDB-lite"/>
    </source>
</evidence>
<keyword evidence="3" id="KW-0804">Transcription</keyword>
<evidence type="ECO:0000313" key="7">
    <source>
        <dbReference type="EMBL" id="KAI3842225.1"/>
    </source>
</evidence>
<evidence type="ECO:0000259" key="6">
    <source>
        <dbReference type="PROSITE" id="PS50888"/>
    </source>
</evidence>
<dbReference type="GO" id="GO:0046983">
    <property type="term" value="F:protein dimerization activity"/>
    <property type="evidence" value="ECO:0007669"/>
    <property type="project" value="InterPro"/>
</dbReference>
<keyword evidence="2" id="KW-0805">Transcription regulation</keyword>
<dbReference type="SMART" id="SM00353">
    <property type="entry name" value="HLH"/>
    <property type="match status" value="1"/>
</dbReference>
<keyword evidence="8" id="KW-1185">Reference proteome</keyword>
<evidence type="ECO:0000256" key="4">
    <source>
        <dbReference type="ARBA" id="ARBA00023242"/>
    </source>
</evidence>
<sequence length="346" mass="38216">MDDNSEPSSVMYQQCENILNSISSLVVNNPDSASTPQSQQVPPSDYDELPILGPNVQSAVLSPDPLFEFSQTSSLQKSSTSSPPAAEASTSAPPSNIICFGTPSSPPDNNIDDPTKVGFSYGNLATVLGQTGSHLNRHQQVGNTIYNRRVQNAVIKPLVAERHRREKLNQHFIALSAQIPGLKKIDRASVLEEATKYLKQLKEKVRTLEEEQKSLKMSTKTTRSSDETTDVANKKMKCDDHKQVENSKIKDYKNYDSDDTNVNNGDDDFGNSSSGGSYEDERLLPEIEARVSQNNMFIRIHCEKHQGVLGKVIKEIEKLRLTVLQSSVMPSANSTLYITIISQVTT</sequence>
<organism evidence="7 8">
    <name type="scientific">Papaver atlanticum</name>
    <dbReference type="NCBI Taxonomy" id="357466"/>
    <lineage>
        <taxon>Eukaryota</taxon>
        <taxon>Viridiplantae</taxon>
        <taxon>Streptophyta</taxon>
        <taxon>Embryophyta</taxon>
        <taxon>Tracheophyta</taxon>
        <taxon>Spermatophyta</taxon>
        <taxon>Magnoliopsida</taxon>
        <taxon>Ranunculales</taxon>
        <taxon>Papaveraceae</taxon>
        <taxon>Papaveroideae</taxon>
        <taxon>Papaver</taxon>
    </lineage>
</organism>
<comment type="subcellular location">
    <subcellularLocation>
        <location evidence="1">Nucleus</location>
    </subcellularLocation>
</comment>
<evidence type="ECO:0000256" key="2">
    <source>
        <dbReference type="ARBA" id="ARBA00023015"/>
    </source>
</evidence>
<dbReference type="PANTHER" id="PTHR45959">
    <property type="entry name" value="BHLH TRANSCRIPTION FACTOR"/>
    <property type="match status" value="1"/>
</dbReference>
<feature type="domain" description="BHLH" evidence="6">
    <location>
        <begin position="152"/>
        <end position="201"/>
    </location>
</feature>
<accession>A0AAD4RYB2</accession>
<dbReference type="Proteomes" id="UP001202328">
    <property type="component" value="Unassembled WGS sequence"/>
</dbReference>
<dbReference type="PANTHER" id="PTHR45959:SF2">
    <property type="entry name" value="BHLH TRANSCRIPTION FACTOR"/>
    <property type="match status" value="1"/>
</dbReference>
<dbReference type="AlphaFoldDB" id="A0AAD4RYB2"/>
<dbReference type="InterPro" id="IPR054502">
    <property type="entry name" value="bHLH-TF_ACT-like_plant"/>
</dbReference>
<dbReference type="SUPFAM" id="SSF47459">
    <property type="entry name" value="HLH, helix-loop-helix DNA-binding domain"/>
    <property type="match status" value="1"/>
</dbReference>
<feature type="compositionally biased region" description="Low complexity" evidence="5">
    <location>
        <begin position="260"/>
        <end position="277"/>
    </location>
</feature>
<dbReference type="InterPro" id="IPR052610">
    <property type="entry name" value="bHLH_transcription_regulator"/>
</dbReference>
<feature type="region of interest" description="Disordered" evidence="5">
    <location>
        <begin position="26"/>
        <end position="57"/>
    </location>
</feature>
<evidence type="ECO:0000256" key="1">
    <source>
        <dbReference type="ARBA" id="ARBA00004123"/>
    </source>
</evidence>